<dbReference type="InterPro" id="IPR015879">
    <property type="entry name" value="Ring_hydroxy_dOase_asu_C_dom"/>
</dbReference>
<comment type="cofactor">
    <cofactor evidence="1">
        <name>Fe cation</name>
        <dbReference type="ChEBI" id="CHEBI:24875"/>
    </cofactor>
</comment>
<dbReference type="Proteomes" id="UP001143304">
    <property type="component" value="Unassembled WGS sequence"/>
</dbReference>
<dbReference type="PROSITE" id="PS51296">
    <property type="entry name" value="RIESKE"/>
    <property type="match status" value="1"/>
</dbReference>
<protein>
    <submittedName>
        <fullName evidence="8">Aromatic ring-hydroxylating dioxygenase subunit alpha</fullName>
    </submittedName>
</protein>
<gene>
    <name evidence="8" type="ORF">EYC82_05255</name>
</gene>
<keyword evidence="2" id="KW-0001">2Fe-2S</keyword>
<organism evidence="8 9">
    <name type="scientific">Candidatus Marimicrobium litorale</name>
    <dbReference type="NCBI Taxonomy" id="2518991"/>
    <lineage>
        <taxon>Bacteria</taxon>
        <taxon>Pseudomonadati</taxon>
        <taxon>Pseudomonadota</taxon>
        <taxon>Gammaproteobacteria</taxon>
        <taxon>Cellvibrionales</taxon>
        <taxon>Halieaceae</taxon>
        <taxon>Marimicrobium</taxon>
    </lineage>
</organism>
<keyword evidence="8" id="KW-0223">Dioxygenase</keyword>
<evidence type="ECO:0000256" key="4">
    <source>
        <dbReference type="ARBA" id="ARBA00023002"/>
    </source>
</evidence>
<evidence type="ECO:0000256" key="2">
    <source>
        <dbReference type="ARBA" id="ARBA00022714"/>
    </source>
</evidence>
<dbReference type="PANTHER" id="PTHR43756:SF5">
    <property type="entry name" value="CHOLINE MONOOXYGENASE, CHLOROPLASTIC"/>
    <property type="match status" value="1"/>
</dbReference>
<dbReference type="CDD" id="cd08882">
    <property type="entry name" value="RHO_alpha_C_MupW-like"/>
    <property type="match status" value="1"/>
</dbReference>
<accession>A0ABT3T4M7</accession>
<dbReference type="CDD" id="cd03469">
    <property type="entry name" value="Rieske_RO_Alpha_N"/>
    <property type="match status" value="1"/>
</dbReference>
<dbReference type="Gene3D" id="3.90.380.10">
    <property type="entry name" value="Naphthalene 1,2-dioxygenase Alpha Subunit, Chain A, domain 1"/>
    <property type="match status" value="1"/>
</dbReference>
<dbReference type="Pfam" id="PF00355">
    <property type="entry name" value="Rieske"/>
    <property type="match status" value="1"/>
</dbReference>
<keyword evidence="9" id="KW-1185">Reference proteome</keyword>
<evidence type="ECO:0000256" key="1">
    <source>
        <dbReference type="ARBA" id="ARBA00001962"/>
    </source>
</evidence>
<dbReference type="SUPFAM" id="SSF55961">
    <property type="entry name" value="Bet v1-like"/>
    <property type="match status" value="1"/>
</dbReference>
<dbReference type="InterPro" id="IPR001663">
    <property type="entry name" value="Rng_hydr_dOase-A"/>
</dbReference>
<evidence type="ECO:0000256" key="5">
    <source>
        <dbReference type="ARBA" id="ARBA00023004"/>
    </source>
</evidence>
<keyword evidence="6" id="KW-0411">Iron-sulfur</keyword>
<dbReference type="Pfam" id="PF00848">
    <property type="entry name" value="Ring_hydroxyl_A"/>
    <property type="match status" value="1"/>
</dbReference>
<dbReference type="PANTHER" id="PTHR43756">
    <property type="entry name" value="CHOLINE MONOOXYGENASE, CHLOROPLASTIC"/>
    <property type="match status" value="1"/>
</dbReference>
<evidence type="ECO:0000256" key="6">
    <source>
        <dbReference type="ARBA" id="ARBA00023014"/>
    </source>
</evidence>
<evidence type="ECO:0000256" key="3">
    <source>
        <dbReference type="ARBA" id="ARBA00022723"/>
    </source>
</evidence>
<dbReference type="InterPro" id="IPR017941">
    <property type="entry name" value="Rieske_2Fe-2S"/>
</dbReference>
<evidence type="ECO:0000313" key="9">
    <source>
        <dbReference type="Proteomes" id="UP001143304"/>
    </source>
</evidence>
<name>A0ABT3T4M7_9GAMM</name>
<dbReference type="InterPro" id="IPR036922">
    <property type="entry name" value="Rieske_2Fe-2S_sf"/>
</dbReference>
<evidence type="ECO:0000259" key="7">
    <source>
        <dbReference type="PROSITE" id="PS51296"/>
    </source>
</evidence>
<keyword evidence="5" id="KW-0408">Iron</keyword>
<dbReference type="RefSeq" id="WP_279248497.1">
    <property type="nucleotide sequence ID" value="NZ_SHNO01000001.1"/>
</dbReference>
<comment type="caution">
    <text evidence="8">The sequence shown here is derived from an EMBL/GenBank/DDBJ whole genome shotgun (WGS) entry which is preliminary data.</text>
</comment>
<evidence type="ECO:0000313" key="8">
    <source>
        <dbReference type="EMBL" id="MCX2976756.1"/>
    </source>
</evidence>
<keyword evidence="3" id="KW-0479">Metal-binding</keyword>
<reference evidence="8" key="1">
    <citation type="submission" date="2019-02" db="EMBL/GenBank/DDBJ databases">
        <authorList>
            <person name="Li S.-H."/>
        </authorList>
    </citation>
    <scope>NUCLEOTIDE SEQUENCE</scope>
    <source>
        <strain evidence="8">IMCC11814</strain>
    </source>
</reference>
<dbReference type="PRINTS" id="PR00090">
    <property type="entry name" value="RNGDIOXGNASE"/>
</dbReference>
<dbReference type="SUPFAM" id="SSF50022">
    <property type="entry name" value="ISP domain"/>
    <property type="match status" value="1"/>
</dbReference>
<keyword evidence="4" id="KW-0560">Oxidoreductase</keyword>
<feature type="domain" description="Rieske" evidence="7">
    <location>
        <begin position="49"/>
        <end position="158"/>
    </location>
</feature>
<dbReference type="EMBL" id="SHNO01000001">
    <property type="protein sequence ID" value="MCX2976756.1"/>
    <property type="molecule type" value="Genomic_DNA"/>
</dbReference>
<sequence>MTKQEILRGAGDLPDWPEQTLRGHALDGYRYTSSEFAEKEWSSLWTKVWLLLGREEEMPTPGDWQQEEVGRESIVMVRQTDRSIKAFYNVCQHRGQRLVSEEKGHARRFICPYHSWAWNTDGSLDFVQDPDDFPGGDPCGKLKLAEIPCEVFAGFIWVNMDPDCVSLREFLGPVWSEWSVYGIEKWKRYLARTTVLPVNWKVVMDNFNESYHVNTVHRPKGADVEKLRIHSGVDTSYTTSRFDMADEGHGRMIMLGGYAGPAIDKEGMVGEPLATILREWGLEPADFTGRGEATREALQQARRELGPDRGYGYFDDLCDSQLTDAYHYTLFPNFAVSLWVDGFHFLRARPHPTDPGKCLFDNWWYAPDPAGSEGPVRTTAGLVKRDAAVAHEVFDLGKQSMGLTIDQDISIFPAQQMGMRSRGYKGSYLSRQESRVSRLHEMVDDCIAGRQPWKQKN</sequence>
<proteinExistence type="predicted"/>
<dbReference type="GO" id="GO:0051213">
    <property type="term" value="F:dioxygenase activity"/>
    <property type="evidence" value="ECO:0007669"/>
    <property type="project" value="UniProtKB-KW"/>
</dbReference>
<dbReference type="Gene3D" id="2.102.10.10">
    <property type="entry name" value="Rieske [2Fe-2S] iron-sulphur domain"/>
    <property type="match status" value="1"/>
</dbReference>